<accession>A0A0F9N7P5</accession>
<dbReference type="AlphaFoldDB" id="A0A0F9N7P5"/>
<protein>
    <submittedName>
        <fullName evidence="1">Uncharacterized protein</fullName>
    </submittedName>
</protein>
<organism evidence="1">
    <name type="scientific">marine sediment metagenome</name>
    <dbReference type="NCBI Taxonomy" id="412755"/>
    <lineage>
        <taxon>unclassified sequences</taxon>
        <taxon>metagenomes</taxon>
        <taxon>ecological metagenomes</taxon>
    </lineage>
</organism>
<proteinExistence type="predicted"/>
<dbReference type="EMBL" id="LAZR01003871">
    <property type="protein sequence ID" value="KKN13914.1"/>
    <property type="molecule type" value="Genomic_DNA"/>
</dbReference>
<reference evidence="1" key="1">
    <citation type="journal article" date="2015" name="Nature">
        <title>Complex archaea that bridge the gap between prokaryotes and eukaryotes.</title>
        <authorList>
            <person name="Spang A."/>
            <person name="Saw J.H."/>
            <person name="Jorgensen S.L."/>
            <person name="Zaremba-Niedzwiedzka K."/>
            <person name="Martijn J."/>
            <person name="Lind A.E."/>
            <person name="van Eijk R."/>
            <person name="Schleper C."/>
            <person name="Guy L."/>
            <person name="Ettema T.J."/>
        </authorList>
    </citation>
    <scope>NUCLEOTIDE SEQUENCE</scope>
</reference>
<gene>
    <name evidence="1" type="ORF">LCGC14_1001510</name>
</gene>
<sequence length="144" mass="16630">MHVLIVVLYMGEIEFTKVVRDDGMARLHLADWCANNWHDEDSSPSDFSNEDMIEWYFDTYEDYSYYRQPIQVPNVDKPAVPVQGEDILLTPGMCAIVHYGLRQVPYGNACRLLKNFGELDVYDDDNAQQQQAISTVSQIIDLFE</sequence>
<comment type="caution">
    <text evidence="1">The sequence shown here is derived from an EMBL/GenBank/DDBJ whole genome shotgun (WGS) entry which is preliminary data.</text>
</comment>
<evidence type="ECO:0000313" key="1">
    <source>
        <dbReference type="EMBL" id="KKN13914.1"/>
    </source>
</evidence>
<name>A0A0F9N7P5_9ZZZZ</name>